<reference evidence="1" key="1">
    <citation type="journal article" date="2012" name="Science">
        <title>Fermentation, hydrogen, and sulfur metabolism in multiple uncultivated bacterial phyla.</title>
        <authorList>
            <person name="Wrighton K.C."/>
            <person name="Thomas B.C."/>
            <person name="Sharon I."/>
            <person name="Miller C.S."/>
            <person name="Castelle C.J."/>
            <person name="VerBerkmoes N.C."/>
            <person name="Wilkins M.J."/>
            <person name="Hettich R.L."/>
            <person name="Lipton M.S."/>
            <person name="Williams K.H."/>
            <person name="Long P.E."/>
            <person name="Banfield J.F."/>
        </authorList>
    </citation>
    <scope>NUCLEOTIDE SEQUENCE [LARGE SCALE GENOMIC DNA]</scope>
</reference>
<comment type="caution">
    <text evidence="1">The sequence shown here is derived from an EMBL/GenBank/DDBJ whole genome shotgun (WGS) entry which is preliminary data.</text>
</comment>
<name>K2H163_9BACT</name>
<dbReference type="AlphaFoldDB" id="K2H163"/>
<organism evidence="1">
    <name type="scientific">uncultured bacterium</name>
    <name type="common">gcode 4</name>
    <dbReference type="NCBI Taxonomy" id="1234023"/>
    <lineage>
        <taxon>Bacteria</taxon>
        <taxon>environmental samples</taxon>
    </lineage>
</organism>
<dbReference type="EMBL" id="AMFJ01000141">
    <property type="protein sequence ID" value="EKE29580.1"/>
    <property type="molecule type" value="Genomic_DNA"/>
</dbReference>
<protein>
    <recommendedName>
        <fullName evidence="2">Gcp-like domain-containing protein</fullName>
    </recommendedName>
</protein>
<evidence type="ECO:0000313" key="1">
    <source>
        <dbReference type="EMBL" id="EKE29580.1"/>
    </source>
</evidence>
<dbReference type="Gene3D" id="3.30.420.40">
    <property type="match status" value="1"/>
</dbReference>
<proteinExistence type="predicted"/>
<gene>
    <name evidence="1" type="ORF">ACD_2C00141G0002</name>
</gene>
<sequence>MKIFVDTISPKWRIILYEDGKIIKEKEIEILGSEYSLFLDEFMNFLDESRISVKDVKKLTVVNGPGWFTWTRIIALIANTIRFVHNIPLGSIDYFSLMEKSGFDYPMMIRANRTECLLKQDRESDPVIVAKTDVAPWEYSWIWDELDFENRKVSIKWISDYSRLIENLDTVPDTEKIEPYYIKKPNIT</sequence>
<dbReference type="SUPFAM" id="SSF53067">
    <property type="entry name" value="Actin-like ATPase domain"/>
    <property type="match status" value="1"/>
</dbReference>
<evidence type="ECO:0008006" key="2">
    <source>
        <dbReference type="Google" id="ProtNLM"/>
    </source>
</evidence>
<dbReference type="InterPro" id="IPR043129">
    <property type="entry name" value="ATPase_NBD"/>
</dbReference>
<accession>K2H163</accession>